<protein>
    <recommendedName>
        <fullName evidence="2">SUZ domain-containing protein</fullName>
    </recommendedName>
</protein>
<sequence>MADDEEDWEKAAEITPKSQKSDTKAPKPSFAETIAPIQIKIADGSQQIEIQPSVKLLKRNADAKPATPPPDRQTPPPKSLEQRQLDYVTARSKIFGESGQPPAKSS</sequence>
<dbReference type="Pfam" id="PF12752">
    <property type="entry name" value="SUZ"/>
    <property type="match status" value="1"/>
</dbReference>
<dbReference type="Proteomes" id="UP000070544">
    <property type="component" value="Unassembled WGS sequence"/>
</dbReference>
<dbReference type="EMBL" id="KQ965799">
    <property type="protein sequence ID" value="KXS11665.1"/>
    <property type="molecule type" value="Genomic_DNA"/>
</dbReference>
<evidence type="ECO:0000256" key="1">
    <source>
        <dbReference type="SAM" id="MobiDB-lite"/>
    </source>
</evidence>
<evidence type="ECO:0000259" key="2">
    <source>
        <dbReference type="PROSITE" id="PS51673"/>
    </source>
</evidence>
<evidence type="ECO:0000313" key="3">
    <source>
        <dbReference type="EMBL" id="KXS11665.1"/>
    </source>
</evidence>
<feature type="domain" description="SUZ" evidence="2">
    <location>
        <begin position="24"/>
        <end position="99"/>
    </location>
</feature>
<dbReference type="InterPro" id="IPR024771">
    <property type="entry name" value="SUZ"/>
</dbReference>
<evidence type="ECO:0000313" key="4">
    <source>
        <dbReference type="Proteomes" id="UP000070544"/>
    </source>
</evidence>
<dbReference type="PROSITE" id="PS51673">
    <property type="entry name" value="SUZ"/>
    <property type="match status" value="1"/>
</dbReference>
<organism evidence="3 4">
    <name type="scientific">Gonapodya prolifera (strain JEL478)</name>
    <name type="common">Monoblepharis prolifera</name>
    <dbReference type="NCBI Taxonomy" id="1344416"/>
    <lineage>
        <taxon>Eukaryota</taxon>
        <taxon>Fungi</taxon>
        <taxon>Fungi incertae sedis</taxon>
        <taxon>Chytridiomycota</taxon>
        <taxon>Chytridiomycota incertae sedis</taxon>
        <taxon>Monoblepharidomycetes</taxon>
        <taxon>Monoblepharidales</taxon>
        <taxon>Gonapodyaceae</taxon>
        <taxon>Gonapodya</taxon>
    </lineage>
</organism>
<gene>
    <name evidence="3" type="ORF">M427DRAFT_138104</name>
</gene>
<proteinExistence type="predicted"/>
<accession>A0A139A592</accession>
<feature type="compositionally biased region" description="Pro residues" evidence="1">
    <location>
        <begin position="66"/>
        <end position="78"/>
    </location>
</feature>
<dbReference type="AlphaFoldDB" id="A0A139A592"/>
<name>A0A139A592_GONPJ</name>
<reference evidence="3 4" key="1">
    <citation type="journal article" date="2015" name="Genome Biol. Evol.">
        <title>Phylogenomic analyses indicate that early fungi evolved digesting cell walls of algal ancestors of land plants.</title>
        <authorList>
            <person name="Chang Y."/>
            <person name="Wang S."/>
            <person name="Sekimoto S."/>
            <person name="Aerts A.L."/>
            <person name="Choi C."/>
            <person name="Clum A."/>
            <person name="LaButti K.M."/>
            <person name="Lindquist E.A."/>
            <person name="Yee Ngan C."/>
            <person name="Ohm R.A."/>
            <person name="Salamov A.A."/>
            <person name="Grigoriev I.V."/>
            <person name="Spatafora J.W."/>
            <person name="Berbee M.L."/>
        </authorList>
    </citation>
    <scope>NUCLEOTIDE SEQUENCE [LARGE SCALE GENOMIC DNA]</scope>
    <source>
        <strain evidence="3 4">JEL478</strain>
    </source>
</reference>
<keyword evidence="4" id="KW-1185">Reference proteome</keyword>
<feature type="region of interest" description="Disordered" evidence="1">
    <location>
        <begin position="1"/>
        <end position="31"/>
    </location>
</feature>
<feature type="region of interest" description="Disordered" evidence="1">
    <location>
        <begin position="55"/>
        <end position="84"/>
    </location>
</feature>